<accession>A0A4Y3PKC0</accession>
<dbReference type="Proteomes" id="UP000316882">
    <property type="component" value="Unassembled WGS sequence"/>
</dbReference>
<dbReference type="EMBL" id="BJMH01000031">
    <property type="protein sequence ID" value="GEB34950.1"/>
    <property type="molecule type" value="Genomic_DNA"/>
</dbReference>
<organism evidence="1 2">
    <name type="scientific">Brevibacillus parabrevis</name>
    <dbReference type="NCBI Taxonomy" id="54914"/>
    <lineage>
        <taxon>Bacteria</taxon>
        <taxon>Bacillati</taxon>
        <taxon>Bacillota</taxon>
        <taxon>Bacilli</taxon>
        <taxon>Bacillales</taxon>
        <taxon>Paenibacillaceae</taxon>
        <taxon>Brevibacillus</taxon>
    </lineage>
</organism>
<comment type="caution">
    <text evidence="1">The sequence shown here is derived from an EMBL/GenBank/DDBJ whole genome shotgun (WGS) entry which is preliminary data.</text>
</comment>
<evidence type="ECO:0000313" key="1">
    <source>
        <dbReference type="EMBL" id="GEB34950.1"/>
    </source>
</evidence>
<gene>
    <name evidence="1" type="ORF">BPA01_45300</name>
</gene>
<dbReference type="AlphaFoldDB" id="A0A4Y3PKC0"/>
<name>A0A4Y3PKC0_BREPA</name>
<keyword evidence="2" id="KW-1185">Reference proteome</keyword>
<evidence type="ECO:0000313" key="2">
    <source>
        <dbReference type="Proteomes" id="UP000316882"/>
    </source>
</evidence>
<sequence length="66" mass="7615">MLFMILLDISCSLLSLNLNEMNEGHIWVSDVLFYEKDYVFHHLSYISQLSKTTYDSISIRSAIALA</sequence>
<proteinExistence type="predicted"/>
<reference evidence="1 2" key="1">
    <citation type="submission" date="2019-06" db="EMBL/GenBank/DDBJ databases">
        <title>Whole genome shotgun sequence of Brevibacillus parabrevis NBRC 12334.</title>
        <authorList>
            <person name="Hosoyama A."/>
            <person name="Uohara A."/>
            <person name="Ohji S."/>
            <person name="Ichikawa N."/>
        </authorList>
    </citation>
    <scope>NUCLEOTIDE SEQUENCE [LARGE SCALE GENOMIC DNA]</scope>
    <source>
        <strain evidence="1 2">NBRC 12334</strain>
    </source>
</reference>
<protein>
    <submittedName>
        <fullName evidence="1">Uncharacterized protein</fullName>
    </submittedName>
</protein>